<dbReference type="GO" id="GO:0003713">
    <property type="term" value="F:transcription coactivator activity"/>
    <property type="evidence" value="ECO:0007669"/>
    <property type="project" value="TreeGrafter"/>
</dbReference>
<organism evidence="6 7">
    <name type="scientific">Candida boidinii</name>
    <name type="common">Yeast</name>
    <dbReference type="NCBI Taxonomy" id="5477"/>
    <lineage>
        <taxon>Eukaryota</taxon>
        <taxon>Fungi</taxon>
        <taxon>Dikarya</taxon>
        <taxon>Ascomycota</taxon>
        <taxon>Saccharomycotina</taxon>
        <taxon>Pichiomycetes</taxon>
        <taxon>Pichiales</taxon>
        <taxon>Pichiaceae</taxon>
        <taxon>Ogataea</taxon>
        <taxon>Ogataea/Candida clade</taxon>
    </lineage>
</organism>
<protein>
    <submittedName>
        <fullName evidence="6">Unnamed protein product</fullName>
    </submittedName>
</protein>
<keyword evidence="7" id="KW-1185">Reference proteome</keyword>
<dbReference type="Pfam" id="PF12767">
    <property type="entry name" value="SAGA-Tad1"/>
    <property type="match status" value="1"/>
</dbReference>
<feature type="compositionally biased region" description="Polar residues" evidence="5">
    <location>
        <begin position="478"/>
        <end position="489"/>
    </location>
</feature>
<gene>
    <name evidence="6" type="ORF">Cboi02_000137800</name>
</gene>
<accession>A0A9W6SXN1</accession>
<dbReference type="PANTHER" id="PTHR21277:SF5">
    <property type="entry name" value="TRANSCRIPTIONAL ADAPTER 1"/>
    <property type="match status" value="1"/>
</dbReference>
<keyword evidence="2" id="KW-0805">Transcription regulation</keyword>
<dbReference type="Proteomes" id="UP001165120">
    <property type="component" value="Unassembled WGS sequence"/>
</dbReference>
<evidence type="ECO:0000313" key="6">
    <source>
        <dbReference type="EMBL" id="GME68066.1"/>
    </source>
</evidence>
<dbReference type="AlphaFoldDB" id="A0A9W6SXN1"/>
<reference evidence="6" key="1">
    <citation type="submission" date="2023-04" db="EMBL/GenBank/DDBJ databases">
        <title>Candida boidinii NBRC 10035.</title>
        <authorList>
            <person name="Ichikawa N."/>
            <person name="Sato H."/>
            <person name="Tonouchi N."/>
        </authorList>
    </citation>
    <scope>NUCLEOTIDE SEQUENCE</scope>
    <source>
        <strain evidence="6">NBRC 10035</strain>
    </source>
</reference>
<feature type="compositionally biased region" description="Low complexity" evidence="5">
    <location>
        <begin position="436"/>
        <end position="454"/>
    </location>
</feature>
<sequence>MPYSNSGVGGGGSVGVETPSSIAPTPYANGSHHDHGHYTPHSNNNHTQNSSINGGGNIDDELDDDGESASSLTWRSSIPTSRDSMDKVNKYHNIQQNQLHNGNNTTQITISKRIEIDALVTDFRKKLGKNWDNYQITISLFLVGKLSRNELMTELKKILDKQTIRLHNQLLLSNLANSLSDFRPDQDASTSGFGNQINNLNKKRKISSSKSSQYEMIQKDILALSIRERKRLKAITKDSGRKGILNSIVTMSRQSLVPKVPIATTHDAALGGNTSSWGTEVLQSIQTPLCSESYELPDNENLKLRMLGISREHGLLGKIDNKSIEFLISGLESYLRSIIETSIDTVKYRRRKYELNDVTDGGGGINNNSMKIGKKNNKKKKNRKIILTVEDMFDTFEKLPHLIEPGEPNLSLRYNRLQNDDMIDFSNLKYTKLKENSSGGNSSNSNNHNISDNNLQIKSPFTSPIKDNITSRLDKSDISLQTNEQQKNGSIVKIEKQELNGSENTNTSTNSNTTSSNSNNNSNSSNSSNSNNLQRTRQQHTINLSLSDPNLGTSNELNSLLNDLLST</sequence>
<dbReference type="GO" id="GO:0000124">
    <property type="term" value="C:SAGA complex"/>
    <property type="evidence" value="ECO:0007669"/>
    <property type="project" value="UniProtKB-ARBA"/>
</dbReference>
<keyword evidence="3" id="KW-0804">Transcription</keyword>
<feature type="compositionally biased region" description="Polar residues" evidence="5">
    <location>
        <begin position="68"/>
        <end position="82"/>
    </location>
</feature>
<feature type="region of interest" description="Disordered" evidence="5">
    <location>
        <begin position="1"/>
        <end position="84"/>
    </location>
</feature>
<evidence type="ECO:0000256" key="1">
    <source>
        <dbReference type="ARBA" id="ARBA00004123"/>
    </source>
</evidence>
<proteinExistence type="predicted"/>
<evidence type="ECO:0000256" key="5">
    <source>
        <dbReference type="SAM" id="MobiDB-lite"/>
    </source>
</evidence>
<feature type="compositionally biased region" description="Acidic residues" evidence="5">
    <location>
        <begin position="58"/>
        <end position="67"/>
    </location>
</feature>
<dbReference type="GO" id="GO:0006357">
    <property type="term" value="P:regulation of transcription by RNA polymerase II"/>
    <property type="evidence" value="ECO:0007669"/>
    <property type="project" value="TreeGrafter"/>
</dbReference>
<feature type="compositionally biased region" description="Polar residues" evidence="5">
    <location>
        <begin position="40"/>
        <end position="52"/>
    </location>
</feature>
<dbReference type="PANTHER" id="PTHR21277">
    <property type="entry name" value="TRANSCRIPTIONAL ADAPTER 1"/>
    <property type="match status" value="1"/>
</dbReference>
<comment type="caution">
    <text evidence="6">The sequence shown here is derived from an EMBL/GenBank/DDBJ whole genome shotgun (WGS) entry which is preliminary data.</text>
</comment>
<keyword evidence="4" id="KW-0539">Nucleus</keyword>
<dbReference type="EMBL" id="BSXN01000318">
    <property type="protein sequence ID" value="GME68066.1"/>
    <property type="molecule type" value="Genomic_DNA"/>
</dbReference>
<dbReference type="InterPro" id="IPR024738">
    <property type="entry name" value="Hfi1/Tada1"/>
</dbReference>
<evidence type="ECO:0000256" key="4">
    <source>
        <dbReference type="ARBA" id="ARBA00023242"/>
    </source>
</evidence>
<evidence type="ECO:0000256" key="3">
    <source>
        <dbReference type="ARBA" id="ARBA00023163"/>
    </source>
</evidence>
<name>A0A9W6SXN1_CANBO</name>
<feature type="region of interest" description="Disordered" evidence="5">
    <location>
        <begin position="434"/>
        <end position="535"/>
    </location>
</feature>
<evidence type="ECO:0000256" key="2">
    <source>
        <dbReference type="ARBA" id="ARBA00023015"/>
    </source>
</evidence>
<dbReference type="CDD" id="cd22933">
    <property type="entry name" value="HFD_HFI1"/>
    <property type="match status" value="1"/>
</dbReference>
<evidence type="ECO:0000313" key="7">
    <source>
        <dbReference type="Proteomes" id="UP001165120"/>
    </source>
</evidence>
<dbReference type="GO" id="GO:0005634">
    <property type="term" value="C:nucleus"/>
    <property type="evidence" value="ECO:0007669"/>
    <property type="project" value="UniProtKB-SubCell"/>
</dbReference>
<feature type="compositionally biased region" description="Low complexity" evidence="5">
    <location>
        <begin position="504"/>
        <end position="532"/>
    </location>
</feature>
<comment type="subcellular location">
    <subcellularLocation>
        <location evidence="1">Nucleus</location>
    </subcellularLocation>
</comment>